<dbReference type="NCBIfam" id="NF002111">
    <property type="entry name" value="PRK00951.2-1"/>
    <property type="match status" value="1"/>
</dbReference>
<dbReference type="InterPro" id="IPR038494">
    <property type="entry name" value="IGPD_sf"/>
</dbReference>
<evidence type="ECO:0000256" key="1">
    <source>
        <dbReference type="ARBA" id="ARBA00005047"/>
    </source>
</evidence>
<evidence type="ECO:0000256" key="3">
    <source>
        <dbReference type="ARBA" id="ARBA00023102"/>
    </source>
</evidence>
<dbReference type="InterPro" id="IPR020565">
    <property type="entry name" value="ImidazoleglycerP_deHydtase_CS"/>
</dbReference>
<evidence type="ECO:0000313" key="8">
    <source>
        <dbReference type="EMBL" id="MRN38732.1"/>
    </source>
</evidence>
<feature type="region of interest" description="Disordered" evidence="7">
    <location>
        <begin position="44"/>
        <end position="93"/>
    </location>
</feature>
<dbReference type="AlphaFoldDB" id="A0A5Q3S127"/>
<evidence type="ECO:0000313" key="9">
    <source>
        <dbReference type="Proteomes" id="UP000486297"/>
    </source>
</evidence>
<accession>A0A5Q3S127</accession>
<dbReference type="PANTHER" id="PTHR23133">
    <property type="entry name" value="IMIDAZOLEGLYCEROL-PHOSPHATE DEHYDRATASE HIS7"/>
    <property type="match status" value="1"/>
</dbReference>
<dbReference type="Proteomes" id="UP000486297">
    <property type="component" value="Unassembled WGS sequence"/>
</dbReference>
<dbReference type="PROSITE" id="PS00954">
    <property type="entry name" value="IGP_DEHYDRATASE_1"/>
    <property type="match status" value="1"/>
</dbReference>
<feature type="compositionally biased region" description="Basic and acidic residues" evidence="7">
    <location>
        <begin position="44"/>
        <end position="53"/>
    </location>
</feature>
<proteinExistence type="inferred from homology"/>
<dbReference type="HAMAP" id="MF_00076">
    <property type="entry name" value="HisB"/>
    <property type="match status" value="1"/>
</dbReference>
<evidence type="ECO:0000256" key="6">
    <source>
        <dbReference type="RuleBase" id="RU000599"/>
    </source>
</evidence>
<keyword evidence="9" id="KW-1185">Reference proteome</keyword>
<evidence type="ECO:0000256" key="2">
    <source>
        <dbReference type="ARBA" id="ARBA00022605"/>
    </source>
</evidence>
<dbReference type="Gene3D" id="3.30.230.40">
    <property type="entry name" value="Imidazole glycerol phosphate dehydratase, domain 1"/>
    <property type="match status" value="2"/>
</dbReference>
<evidence type="ECO:0000256" key="4">
    <source>
        <dbReference type="ARBA" id="ARBA00023239"/>
    </source>
</evidence>
<comment type="subcellular location">
    <subcellularLocation>
        <location evidence="5 6">Cytoplasm</location>
    </subcellularLocation>
</comment>
<feature type="compositionally biased region" description="Basic and acidic residues" evidence="7">
    <location>
        <begin position="72"/>
        <end position="86"/>
    </location>
</feature>
<dbReference type="Pfam" id="PF00475">
    <property type="entry name" value="IGPD"/>
    <property type="match status" value="1"/>
</dbReference>
<comment type="pathway">
    <text evidence="1 5 6">Amino-acid biosynthesis; L-histidine biosynthesis; L-histidine from 5-phospho-alpha-D-ribose 1-diphosphate: step 6/9.</text>
</comment>
<dbReference type="NCBIfam" id="NF002106">
    <property type="entry name" value="PRK00951.1-1"/>
    <property type="match status" value="1"/>
</dbReference>
<keyword evidence="5" id="KW-0963">Cytoplasm</keyword>
<dbReference type="FunFam" id="3.30.230.40:FF:000003">
    <property type="entry name" value="Imidazoleglycerol-phosphate dehydratase HisB"/>
    <property type="match status" value="1"/>
</dbReference>
<dbReference type="RefSeq" id="WP_095502461.1">
    <property type="nucleotide sequence ID" value="NZ_CP046027.1"/>
</dbReference>
<dbReference type="GO" id="GO:0004424">
    <property type="term" value="F:imidazoleglycerol-phosphate dehydratase activity"/>
    <property type="evidence" value="ECO:0007669"/>
    <property type="project" value="UniProtKB-UniRule"/>
</dbReference>
<name>A0A5Q3S127_9NEIS</name>
<keyword evidence="2 5" id="KW-0028">Amino-acid biosynthesis</keyword>
<dbReference type="EMBL" id="WJXO01000001">
    <property type="protein sequence ID" value="MRN38732.1"/>
    <property type="molecule type" value="Genomic_DNA"/>
</dbReference>
<dbReference type="PROSITE" id="PS00955">
    <property type="entry name" value="IGP_DEHYDRATASE_2"/>
    <property type="match status" value="1"/>
</dbReference>
<dbReference type="NCBIfam" id="NF002114">
    <property type="entry name" value="PRK00951.2-4"/>
    <property type="match status" value="1"/>
</dbReference>
<sequence length="315" mass="35121">MNKTKRHLDNLYLLIEEAGSLTKLARQCGYENAASLSQLKRRLEEQVDDEKARGIRPSLAQKLEQGMSKRKGWLDRDHSKDQEKAAAQEQEQAAEAANLTLIQGGMPSENDVAPIATEGRYVSVTRNTSETQITVQLNLDGSGIGRFDTGVPFLDHMLDQIARHGLIDLDIVCKGDLHIDDHHTVEDIGITVGQALKQALGNKMGIRRYGHAYVPLDEALSRVVLDLSGRPGLEYNIEFTRAMIGRFDVDLFSEFFHGLVNHSMMTLHIDNLRGKNAHHQAETVFKAFGRALRMAVEYDERMSGKMPSTKGTLTA</sequence>
<evidence type="ECO:0000256" key="5">
    <source>
        <dbReference type="HAMAP-Rule" id="MF_00076"/>
    </source>
</evidence>
<dbReference type="CDD" id="cd07914">
    <property type="entry name" value="IGPD"/>
    <property type="match status" value="1"/>
</dbReference>
<comment type="caution">
    <text evidence="8">The sequence shown here is derived from an EMBL/GenBank/DDBJ whole genome shotgun (WGS) entry which is preliminary data.</text>
</comment>
<dbReference type="InterPro" id="IPR000807">
    <property type="entry name" value="ImidazoleglycerolP_deHydtase"/>
</dbReference>
<reference evidence="8" key="1">
    <citation type="journal article" name="Emerg. Infect. Dis.">
        <title>Two cases of a newly characterized neisseria species.</title>
        <authorList>
            <person name="Mustapha M."/>
            <person name="Lemos A.P.S."/>
            <person name="Harrison L.H."/>
            <person name="Vantyne D."/>
            <person name="Sacchi C.T."/>
        </authorList>
    </citation>
    <scope>NUCLEOTIDE SEQUENCE</scope>
    <source>
        <strain evidence="8">N.95.16</strain>
    </source>
</reference>
<dbReference type="GO" id="GO:0005737">
    <property type="term" value="C:cytoplasm"/>
    <property type="evidence" value="ECO:0007669"/>
    <property type="project" value="UniProtKB-SubCell"/>
</dbReference>
<organism evidence="8 9">
    <name type="scientific">Neisseria brasiliensis</name>
    <dbReference type="NCBI Taxonomy" id="2666100"/>
    <lineage>
        <taxon>Bacteria</taxon>
        <taxon>Pseudomonadati</taxon>
        <taxon>Pseudomonadota</taxon>
        <taxon>Betaproteobacteria</taxon>
        <taxon>Neisseriales</taxon>
        <taxon>Neisseriaceae</taxon>
        <taxon>Neisseria</taxon>
    </lineage>
</organism>
<dbReference type="UniPathway" id="UPA00031">
    <property type="reaction ID" value="UER00011"/>
</dbReference>
<comment type="similarity">
    <text evidence="5 6">Belongs to the imidazoleglycerol-phosphate dehydratase family.</text>
</comment>
<comment type="catalytic activity">
    <reaction evidence="5 6">
        <text>D-erythro-1-(imidazol-4-yl)glycerol 3-phosphate = 3-(imidazol-4-yl)-2-oxopropyl phosphate + H2O</text>
        <dbReference type="Rhea" id="RHEA:11040"/>
        <dbReference type="ChEBI" id="CHEBI:15377"/>
        <dbReference type="ChEBI" id="CHEBI:57766"/>
        <dbReference type="ChEBI" id="CHEBI:58278"/>
        <dbReference type="EC" id="4.2.1.19"/>
    </reaction>
</comment>
<dbReference type="GO" id="GO:0000105">
    <property type="term" value="P:L-histidine biosynthetic process"/>
    <property type="evidence" value="ECO:0007669"/>
    <property type="project" value="UniProtKB-UniRule"/>
</dbReference>
<evidence type="ECO:0000256" key="7">
    <source>
        <dbReference type="SAM" id="MobiDB-lite"/>
    </source>
</evidence>
<gene>
    <name evidence="5 8" type="primary">hisB</name>
    <name evidence="8" type="ORF">GJU80_09635</name>
</gene>
<dbReference type="InterPro" id="IPR020568">
    <property type="entry name" value="Ribosomal_Su5_D2-typ_SF"/>
</dbReference>
<dbReference type="FunFam" id="3.30.230.40:FF:000002">
    <property type="entry name" value="Imidazoleglycerol-phosphate dehydratase"/>
    <property type="match status" value="1"/>
</dbReference>
<dbReference type="PANTHER" id="PTHR23133:SF2">
    <property type="entry name" value="IMIDAZOLEGLYCEROL-PHOSPHATE DEHYDRATASE"/>
    <property type="match status" value="1"/>
</dbReference>
<keyword evidence="4 5" id="KW-0456">Lyase</keyword>
<dbReference type="EC" id="4.2.1.19" evidence="5 6"/>
<dbReference type="SUPFAM" id="SSF54211">
    <property type="entry name" value="Ribosomal protein S5 domain 2-like"/>
    <property type="match status" value="2"/>
</dbReference>
<keyword evidence="3 5" id="KW-0368">Histidine biosynthesis</keyword>
<protein>
    <recommendedName>
        <fullName evidence="5 6">Imidazoleglycerol-phosphate dehydratase</fullName>
        <shortName evidence="5">IGPD</shortName>
        <ecNumber evidence="5 6">4.2.1.19</ecNumber>
    </recommendedName>
</protein>